<dbReference type="AlphaFoldDB" id="A0A3P7P2B4"/>
<dbReference type="GO" id="GO:0008270">
    <property type="term" value="F:zinc ion binding"/>
    <property type="evidence" value="ECO:0007669"/>
    <property type="project" value="UniProtKB-KW"/>
</dbReference>
<dbReference type="EMBL" id="UYRU01060505">
    <property type="protein sequence ID" value="VDN14829.1"/>
    <property type="molecule type" value="Genomic_DNA"/>
</dbReference>
<keyword evidence="2" id="KW-0863">Zinc-finger</keyword>
<dbReference type="Proteomes" id="UP000281553">
    <property type="component" value="Unassembled WGS sequence"/>
</dbReference>
<keyword evidence="1" id="KW-0479">Metal-binding</keyword>
<keyword evidence="5" id="KW-1185">Reference proteome</keyword>
<evidence type="ECO:0000256" key="3">
    <source>
        <dbReference type="ARBA" id="ARBA00022833"/>
    </source>
</evidence>
<dbReference type="SUPFAM" id="SSF57903">
    <property type="entry name" value="FYVE/PHD zinc finger"/>
    <property type="match status" value="1"/>
</dbReference>
<evidence type="ECO:0000256" key="1">
    <source>
        <dbReference type="ARBA" id="ARBA00022723"/>
    </source>
</evidence>
<dbReference type="Gene3D" id="3.30.40.10">
    <property type="entry name" value="Zinc/RING finger domain, C3HC4 (zinc finger)"/>
    <property type="match status" value="1"/>
</dbReference>
<sequence>MRFRHVPTRLTVTSVSYTNLPIWISLLYSQPVFTLTEQPLPATLLRLLLLTAGNEANPGPLWCCSLCQVRLGCSDCFVRCGSCNGWYHLRCSGLTNSADWSPTFSCPSCPMLLSAPTPPVLPSFHTNAEVSDLTIPPDLKLLQFNANVSSLERKGDDIRVRDFNDPRIGYLNGLIIKIVNDGIHKRWHELVADYNFRRNLSATWKLLRNLTKPRVDTFNQSISFGNGNFISNDSKIATKMNKLFSPRSVSSPKSQLSLLGLLNKAPAPGISFSADAIRAAVKKTKASKALGPDGLAPPQASSFDGPARNPAILIPTVATFLNPAAAFARLLELSLHVSHIYLLMARQK</sequence>
<name>A0A3P7P2B4_DIBLA</name>
<protein>
    <recommendedName>
        <fullName evidence="6">Zinc finger PHD-type domain-containing protein</fullName>
    </recommendedName>
</protein>
<proteinExistence type="predicted"/>
<organism evidence="4 5">
    <name type="scientific">Dibothriocephalus latus</name>
    <name type="common">Fish tapeworm</name>
    <name type="synonym">Diphyllobothrium latum</name>
    <dbReference type="NCBI Taxonomy" id="60516"/>
    <lineage>
        <taxon>Eukaryota</taxon>
        <taxon>Metazoa</taxon>
        <taxon>Spiralia</taxon>
        <taxon>Lophotrochozoa</taxon>
        <taxon>Platyhelminthes</taxon>
        <taxon>Cestoda</taxon>
        <taxon>Eucestoda</taxon>
        <taxon>Diphyllobothriidea</taxon>
        <taxon>Diphyllobothriidae</taxon>
        <taxon>Dibothriocephalus</taxon>
    </lineage>
</organism>
<gene>
    <name evidence="4" type="ORF">DILT_LOCUS10660</name>
</gene>
<evidence type="ECO:0008006" key="6">
    <source>
        <dbReference type="Google" id="ProtNLM"/>
    </source>
</evidence>
<evidence type="ECO:0000313" key="4">
    <source>
        <dbReference type="EMBL" id="VDN14829.1"/>
    </source>
</evidence>
<accession>A0A3P7P2B4</accession>
<dbReference type="InterPro" id="IPR011011">
    <property type="entry name" value="Znf_FYVE_PHD"/>
</dbReference>
<dbReference type="PROSITE" id="PS01359">
    <property type="entry name" value="ZF_PHD_1"/>
    <property type="match status" value="1"/>
</dbReference>
<reference evidence="4 5" key="1">
    <citation type="submission" date="2018-11" db="EMBL/GenBank/DDBJ databases">
        <authorList>
            <consortium name="Pathogen Informatics"/>
        </authorList>
    </citation>
    <scope>NUCLEOTIDE SEQUENCE [LARGE SCALE GENOMIC DNA]</scope>
</reference>
<evidence type="ECO:0000313" key="5">
    <source>
        <dbReference type="Proteomes" id="UP000281553"/>
    </source>
</evidence>
<dbReference type="InterPro" id="IPR013083">
    <property type="entry name" value="Znf_RING/FYVE/PHD"/>
</dbReference>
<keyword evidence="3" id="KW-0862">Zinc</keyword>
<dbReference type="CDD" id="cd15517">
    <property type="entry name" value="PHD_TCF19_like"/>
    <property type="match status" value="1"/>
</dbReference>
<dbReference type="InterPro" id="IPR019786">
    <property type="entry name" value="Zinc_finger_PHD-type_CS"/>
</dbReference>
<evidence type="ECO:0000256" key="2">
    <source>
        <dbReference type="ARBA" id="ARBA00022771"/>
    </source>
</evidence>